<reference evidence="4 5" key="2">
    <citation type="journal article" date="2016" name="Genome Announc.">
        <title>Complete Genome Sequence of Algoriphagus sp. Strain M8-2, Isolated from a Brackish Lake.</title>
        <authorList>
            <person name="Muraguchi Y."/>
            <person name="Kushimoto K."/>
            <person name="Ohtsubo Y."/>
            <person name="Suzuki T."/>
            <person name="Dohra H."/>
            <person name="Kimbara K."/>
            <person name="Shintani M."/>
        </authorList>
    </citation>
    <scope>NUCLEOTIDE SEQUENCE [LARGE SCALE GENOMIC DNA]</scope>
    <source>
        <strain evidence="4 5">M8-2</strain>
    </source>
</reference>
<keyword evidence="1" id="KW-0175">Coiled coil</keyword>
<dbReference type="STRING" id="1727163.AO498_16610"/>
<feature type="coiled-coil region" evidence="1">
    <location>
        <begin position="30"/>
        <end position="113"/>
    </location>
</feature>
<keyword evidence="5" id="KW-1185">Reference proteome</keyword>
<dbReference type="OrthoDB" id="826790at2"/>
<dbReference type="EMBL" id="CP012836">
    <property type="protein sequence ID" value="AMQ58076.1"/>
    <property type="molecule type" value="Genomic_DNA"/>
</dbReference>
<reference evidence="5" key="1">
    <citation type="submission" date="2015-09" db="EMBL/GenBank/DDBJ databases">
        <title>Complete sequence of Algoriphagus sp. M8-2.</title>
        <authorList>
            <person name="Shintani M."/>
        </authorList>
    </citation>
    <scope>NUCLEOTIDE SEQUENCE [LARGE SCALE GENOMIC DNA]</scope>
    <source>
        <strain evidence="5">M8-2</strain>
    </source>
</reference>
<protein>
    <recommendedName>
        <fullName evidence="3">Conjugative transposon TraJ C-terminal domain-containing protein</fullName>
    </recommendedName>
</protein>
<accession>A0A142ESH1</accession>
<evidence type="ECO:0000313" key="4">
    <source>
        <dbReference type="EMBL" id="AMQ58076.1"/>
    </source>
</evidence>
<dbReference type="Gene3D" id="1.10.287.1700">
    <property type="match status" value="1"/>
</dbReference>
<dbReference type="KEGG" id="alm:AO498_16610"/>
<proteinExistence type="predicted"/>
<feature type="chain" id="PRO_5007494581" description="Conjugative transposon TraJ C-terminal domain-containing protein" evidence="2">
    <location>
        <begin position="24"/>
        <end position="120"/>
    </location>
</feature>
<keyword evidence="2" id="KW-0732">Signal</keyword>
<feature type="signal peptide" evidence="2">
    <location>
        <begin position="1"/>
        <end position="23"/>
    </location>
</feature>
<evidence type="ECO:0000256" key="1">
    <source>
        <dbReference type="SAM" id="Coils"/>
    </source>
</evidence>
<sequence>MKPFVLAFAIMAFSSFLGITKLAAQEVIVNSTLSKEEQKAIIKLQKAKEELEKSKTKLFKLEETYDKKRQRLDKKNAQGKLSPNDIAKETKAIEKLGKKIDKEKERIKELELFLQENESI</sequence>
<gene>
    <name evidence="4" type="ORF">AO498_16610</name>
</gene>
<evidence type="ECO:0000313" key="5">
    <source>
        <dbReference type="Proteomes" id="UP000073816"/>
    </source>
</evidence>
<dbReference type="AlphaFoldDB" id="A0A142ESH1"/>
<evidence type="ECO:0000259" key="3">
    <source>
        <dbReference type="Pfam" id="PF07863"/>
    </source>
</evidence>
<feature type="domain" description="Conjugative transposon TraJ C-terminal" evidence="3">
    <location>
        <begin position="1"/>
        <end position="100"/>
    </location>
</feature>
<dbReference type="PATRIC" id="fig|1727163.4.peg.3486"/>
<dbReference type="RefSeq" id="WP_067550046.1">
    <property type="nucleotide sequence ID" value="NZ_CP012836.1"/>
</dbReference>
<dbReference type="Pfam" id="PF07863">
    <property type="entry name" value="CtnDOT_TraJ"/>
    <property type="match status" value="1"/>
</dbReference>
<organism evidence="4 5">
    <name type="scientific">Algoriphagus sanaruensis</name>
    <dbReference type="NCBI Taxonomy" id="1727163"/>
    <lineage>
        <taxon>Bacteria</taxon>
        <taxon>Pseudomonadati</taxon>
        <taxon>Bacteroidota</taxon>
        <taxon>Cytophagia</taxon>
        <taxon>Cytophagales</taxon>
        <taxon>Cyclobacteriaceae</taxon>
        <taxon>Algoriphagus</taxon>
    </lineage>
</organism>
<name>A0A142ESH1_9BACT</name>
<evidence type="ECO:0000256" key="2">
    <source>
        <dbReference type="SAM" id="SignalP"/>
    </source>
</evidence>
<dbReference type="InterPro" id="IPR012424">
    <property type="entry name" value="Conjugative_transposon_TraJ_C"/>
</dbReference>
<dbReference type="Proteomes" id="UP000073816">
    <property type="component" value="Chromosome"/>
</dbReference>
<dbReference type="InterPro" id="IPR053716">
    <property type="entry name" value="Flag_assembly_chemotaxis_eff"/>
</dbReference>